<accession>A0ACC0K5S4</accession>
<gene>
    <name evidence="1" type="ORF">MSG28_016094</name>
</gene>
<keyword evidence="2" id="KW-1185">Reference proteome</keyword>
<protein>
    <submittedName>
        <fullName evidence="1">Uncharacterized protein</fullName>
    </submittedName>
</protein>
<evidence type="ECO:0000313" key="2">
    <source>
        <dbReference type="Proteomes" id="UP001064048"/>
    </source>
</evidence>
<proteinExistence type="predicted"/>
<reference evidence="1 2" key="1">
    <citation type="journal article" date="2022" name="Genome Biol. Evol.">
        <title>The Spruce Budworm Genome: Reconstructing the Evolutionary History of Antifreeze Proteins.</title>
        <authorList>
            <person name="Beliveau C."/>
            <person name="Gagne P."/>
            <person name="Picq S."/>
            <person name="Vernygora O."/>
            <person name="Keeling C.I."/>
            <person name="Pinkney K."/>
            <person name="Doucet D."/>
            <person name="Wen F."/>
            <person name="Johnston J.S."/>
            <person name="Maaroufi H."/>
            <person name="Boyle B."/>
            <person name="Laroche J."/>
            <person name="Dewar K."/>
            <person name="Juretic N."/>
            <person name="Blackburn G."/>
            <person name="Nisole A."/>
            <person name="Brunet B."/>
            <person name="Brandao M."/>
            <person name="Lumley L."/>
            <person name="Duan J."/>
            <person name="Quan G."/>
            <person name="Lucarotti C.J."/>
            <person name="Roe A.D."/>
            <person name="Sperling F.A.H."/>
            <person name="Levesque R.C."/>
            <person name="Cusson M."/>
        </authorList>
    </citation>
    <scope>NUCLEOTIDE SEQUENCE [LARGE SCALE GENOMIC DNA]</scope>
    <source>
        <strain evidence="1">Glfc:IPQL:Cfum</strain>
    </source>
</reference>
<dbReference type="EMBL" id="CM046130">
    <property type="protein sequence ID" value="KAI8431605.1"/>
    <property type="molecule type" value="Genomic_DNA"/>
</dbReference>
<organism evidence="1 2">
    <name type="scientific">Choristoneura fumiferana</name>
    <name type="common">Spruce budworm moth</name>
    <name type="synonym">Archips fumiferana</name>
    <dbReference type="NCBI Taxonomy" id="7141"/>
    <lineage>
        <taxon>Eukaryota</taxon>
        <taxon>Metazoa</taxon>
        <taxon>Ecdysozoa</taxon>
        <taxon>Arthropoda</taxon>
        <taxon>Hexapoda</taxon>
        <taxon>Insecta</taxon>
        <taxon>Pterygota</taxon>
        <taxon>Neoptera</taxon>
        <taxon>Endopterygota</taxon>
        <taxon>Lepidoptera</taxon>
        <taxon>Glossata</taxon>
        <taxon>Ditrysia</taxon>
        <taxon>Tortricoidea</taxon>
        <taxon>Tortricidae</taxon>
        <taxon>Tortricinae</taxon>
        <taxon>Choristoneura</taxon>
    </lineage>
</organism>
<evidence type="ECO:0000313" key="1">
    <source>
        <dbReference type="EMBL" id="KAI8431605.1"/>
    </source>
</evidence>
<name>A0ACC0K5S4_CHOFU</name>
<sequence>MFQKPSFGSNTSGFGSFNSGATTTSPFGGGFKTTTNSAFGAPPAFGAGAATQPTTGGGLFGSSTPSGGVGVFGAAPSTGFGGGGFGFGASTSGGLFGASTQAAPLFGAPAQPFQAKPTGFGFGATSTNTTGATNTGSTLFGATQPSTLFGQQPTMATGSTLFGTNTGGFGQQPAAAGTAHVKYNPVLGTDVVVKSGASQSINIKHHCITCMKEYEGKSLEELRLEDYTAGRKGSTAGVFGGFNQPAEAKPLFGGSTFGQPATTSAPSVFGGGGLGGTGTGFGQTSTFSFGGAPQNTTQTNSLFGAAKPAFGATSTAGTGLFGTTSTQAPTFGTATSTFGGFGTNTQTQQSGGLFGAKPATSAFGAAPSSGFGSFGTGGGLFGAKPAAAPAATPAFGGLNTSGFGTAASGGGLFGANNTFGKPAAPAFGFNQPALGGGLGATSFQAKPAAPAFGALGGSLFQQPQQQNTFKTGLEGGLGGGIFGNTGGLGAPQQTFGANNSFMPSGGLSGATQNNVHEQILSLVARPYGDSPLFKGLVPENSNPAEDALKPTNPAAIGAVLAGDSYRVTSPSTRLKLLPRPPDHPQKSLFDGLEEYDASLEDQLSLKPSRKRLVLRPKNSDNEPERPNNRSLEEQMPQRDVPTQTEKETPNDAVSKDDNDGRRSLNNNNNAENSSEKHGSWLSSSKLPWSDKDKQADDAPPSRLYPDLDKEIPTQLPERRSSWLSTKPLRHPPLAAETSAENSVRELGVRSERHDKENIDSLSVSEEDNPSRGPSPPPHPAGVKLTRPGYYTIPSLEEMTAYMRADGSCVVPHLTIGRRNYGNVFYDCEVDVAGLDLDALVHFLNKEVIVYPEDADKPPVGAALNRRAVVTLDRIWPRDKTEKGPITDPDRLLTMDYEGKLRRVCDKHDTKFIEYRPQTGSWVFRVEHFSKYGLTDSDDEDEPTPAVLKRQLVSQSLQKNAAPVQIPPVSLPGLGGLSSLSGGLGGLSGGLASLGGPAFGLAEDSLFAMQQTSLNLLNGAGKAFDMDTTEDNGESQSLYQDTSRDMDLDDGTSTSTGDQQVPGSVFRLAPTRGRRAALAERGAPRCTLLTTLWGRLQASCLADLCVARARHARVGWGPAGTMAYVTTFDAIADLPKDMDLDDGTSTSTGDQQVPRSVFRLAPTRVDAPPLAEEGGAKVHITDTALGVPGTDDLSVVGRHRALLAWLKEAAAPATDAELARPSPAEPEDGE</sequence>
<comment type="caution">
    <text evidence="1">The sequence shown here is derived from an EMBL/GenBank/DDBJ whole genome shotgun (WGS) entry which is preliminary data.</text>
</comment>
<dbReference type="Proteomes" id="UP001064048">
    <property type="component" value="Chromosome 30"/>
</dbReference>